<feature type="region of interest" description="Disordered" evidence="1">
    <location>
        <begin position="1"/>
        <end position="32"/>
    </location>
</feature>
<protein>
    <submittedName>
        <fullName evidence="2">Uncharacterized protein</fullName>
    </submittedName>
</protein>
<evidence type="ECO:0000256" key="1">
    <source>
        <dbReference type="SAM" id="MobiDB-lite"/>
    </source>
</evidence>
<dbReference type="EMBL" id="GBRH01205572">
    <property type="protein sequence ID" value="JAD92323.1"/>
    <property type="molecule type" value="Transcribed_RNA"/>
</dbReference>
<organism evidence="2">
    <name type="scientific">Arundo donax</name>
    <name type="common">Giant reed</name>
    <name type="synonym">Donax arundinaceus</name>
    <dbReference type="NCBI Taxonomy" id="35708"/>
    <lineage>
        <taxon>Eukaryota</taxon>
        <taxon>Viridiplantae</taxon>
        <taxon>Streptophyta</taxon>
        <taxon>Embryophyta</taxon>
        <taxon>Tracheophyta</taxon>
        <taxon>Spermatophyta</taxon>
        <taxon>Magnoliopsida</taxon>
        <taxon>Liliopsida</taxon>
        <taxon>Poales</taxon>
        <taxon>Poaceae</taxon>
        <taxon>PACMAD clade</taxon>
        <taxon>Arundinoideae</taxon>
        <taxon>Arundineae</taxon>
        <taxon>Arundo</taxon>
    </lineage>
</organism>
<name>A0A0A9E016_ARUDO</name>
<sequence length="32" mass="3801">MLTQNTEPTNMQPPQTRKTKYVTEESKSKYLK</sequence>
<accession>A0A0A9E016</accession>
<dbReference type="AlphaFoldDB" id="A0A0A9E016"/>
<reference evidence="2" key="1">
    <citation type="submission" date="2014-09" db="EMBL/GenBank/DDBJ databases">
        <authorList>
            <person name="Magalhaes I.L.F."/>
            <person name="Oliveira U."/>
            <person name="Santos F.R."/>
            <person name="Vidigal T.H.D.A."/>
            <person name="Brescovit A.D."/>
            <person name="Santos A.J."/>
        </authorList>
    </citation>
    <scope>NUCLEOTIDE SEQUENCE</scope>
    <source>
        <tissue evidence="2">Shoot tissue taken approximately 20 cm above the soil surface</tissue>
    </source>
</reference>
<feature type="compositionally biased region" description="Polar residues" evidence="1">
    <location>
        <begin position="1"/>
        <end position="16"/>
    </location>
</feature>
<reference evidence="2" key="2">
    <citation type="journal article" date="2015" name="Data Brief">
        <title>Shoot transcriptome of the giant reed, Arundo donax.</title>
        <authorList>
            <person name="Barrero R.A."/>
            <person name="Guerrero F.D."/>
            <person name="Moolhuijzen P."/>
            <person name="Goolsby J.A."/>
            <person name="Tidwell J."/>
            <person name="Bellgard S.E."/>
            <person name="Bellgard M.I."/>
        </authorList>
    </citation>
    <scope>NUCLEOTIDE SEQUENCE</scope>
    <source>
        <tissue evidence="2">Shoot tissue taken approximately 20 cm above the soil surface</tissue>
    </source>
</reference>
<evidence type="ECO:0000313" key="2">
    <source>
        <dbReference type="EMBL" id="JAD92323.1"/>
    </source>
</evidence>
<feature type="compositionally biased region" description="Basic and acidic residues" evidence="1">
    <location>
        <begin position="21"/>
        <end position="32"/>
    </location>
</feature>
<proteinExistence type="predicted"/>